<comment type="subcellular location">
    <subcellularLocation>
        <location evidence="1">Membrane</location>
        <topology evidence="1">Multi-pass membrane protein</topology>
    </subcellularLocation>
</comment>
<dbReference type="AlphaFoldDB" id="A0A0W7YW44"/>
<dbReference type="Pfam" id="PF04172">
    <property type="entry name" value="LrgB"/>
    <property type="match status" value="1"/>
</dbReference>
<keyword evidence="2 5" id="KW-0812">Transmembrane</keyword>
<feature type="transmembrane region" description="Helical" evidence="5">
    <location>
        <begin position="156"/>
        <end position="176"/>
    </location>
</feature>
<comment type="caution">
    <text evidence="6">The sequence shown here is derived from an EMBL/GenBank/DDBJ whole genome shotgun (WGS) entry which is preliminary data.</text>
</comment>
<dbReference type="PANTHER" id="PTHR30249">
    <property type="entry name" value="PUTATIVE SEROTONIN TRANSPORTER"/>
    <property type="match status" value="1"/>
</dbReference>
<name>A0A0W7YW44_9BURK</name>
<evidence type="ECO:0000256" key="3">
    <source>
        <dbReference type="ARBA" id="ARBA00022989"/>
    </source>
</evidence>
<dbReference type="EMBL" id="LPXH01000037">
    <property type="protein sequence ID" value="KUF39261.1"/>
    <property type="molecule type" value="Genomic_DNA"/>
</dbReference>
<feature type="transmembrane region" description="Helical" evidence="5">
    <location>
        <begin position="213"/>
        <end position="237"/>
    </location>
</feature>
<dbReference type="STRING" id="225992.B5M06_10045"/>
<keyword evidence="3 5" id="KW-1133">Transmembrane helix</keyword>
<gene>
    <name evidence="6" type="ORF">AS359_01635</name>
</gene>
<feature type="transmembrane region" description="Helical" evidence="5">
    <location>
        <begin position="40"/>
        <end position="58"/>
    </location>
</feature>
<feature type="transmembrane region" description="Helical" evidence="5">
    <location>
        <begin position="102"/>
        <end position="124"/>
    </location>
</feature>
<dbReference type="GO" id="GO:0016020">
    <property type="term" value="C:membrane"/>
    <property type="evidence" value="ECO:0007669"/>
    <property type="project" value="UniProtKB-SubCell"/>
</dbReference>
<organism evidence="6 7">
    <name type="scientific">Comamonas kerstersii</name>
    <dbReference type="NCBI Taxonomy" id="225992"/>
    <lineage>
        <taxon>Bacteria</taxon>
        <taxon>Pseudomonadati</taxon>
        <taxon>Pseudomonadota</taxon>
        <taxon>Betaproteobacteria</taxon>
        <taxon>Burkholderiales</taxon>
        <taxon>Comamonadaceae</taxon>
        <taxon>Comamonas</taxon>
    </lineage>
</organism>
<keyword evidence="7" id="KW-1185">Reference proteome</keyword>
<reference evidence="6 7" key="1">
    <citation type="submission" date="2015-12" db="EMBL/GenBank/DDBJ databases">
        <title>Complete genome sequence of a multi-drug resistant strain Acidovorax sp. 12322-1.</title>
        <authorList>
            <person name="Ming D."/>
            <person name="Wang M."/>
            <person name="Hu S."/>
            <person name="Zhou Y."/>
            <person name="Jiang T."/>
        </authorList>
    </citation>
    <scope>NUCLEOTIDE SEQUENCE [LARGE SCALE GENOMIC DNA]</scope>
    <source>
        <strain evidence="6 7">12322-1</strain>
    </source>
</reference>
<evidence type="ECO:0000256" key="2">
    <source>
        <dbReference type="ARBA" id="ARBA00022692"/>
    </source>
</evidence>
<feature type="transmembrane region" description="Helical" evidence="5">
    <location>
        <begin position="15"/>
        <end position="33"/>
    </location>
</feature>
<evidence type="ECO:0000313" key="6">
    <source>
        <dbReference type="EMBL" id="KUF39261.1"/>
    </source>
</evidence>
<feature type="transmembrane region" description="Helical" evidence="5">
    <location>
        <begin position="70"/>
        <end position="90"/>
    </location>
</feature>
<accession>A0A1V3TKX6</accession>
<evidence type="ECO:0000313" key="7">
    <source>
        <dbReference type="Proteomes" id="UP000053300"/>
    </source>
</evidence>
<keyword evidence="4 5" id="KW-0472">Membrane</keyword>
<accession>A0A0W7YW44</accession>
<dbReference type="PANTHER" id="PTHR30249:SF0">
    <property type="entry name" value="PLASTIDAL GLYCOLATE_GLYCERATE TRANSLOCATOR 1, CHLOROPLASTIC"/>
    <property type="match status" value="1"/>
</dbReference>
<dbReference type="InterPro" id="IPR007300">
    <property type="entry name" value="CidB/LrgB"/>
</dbReference>
<evidence type="ECO:0000256" key="4">
    <source>
        <dbReference type="ARBA" id="ARBA00023136"/>
    </source>
</evidence>
<evidence type="ECO:0000256" key="1">
    <source>
        <dbReference type="ARBA" id="ARBA00004141"/>
    </source>
</evidence>
<evidence type="ECO:0000256" key="5">
    <source>
        <dbReference type="SAM" id="Phobius"/>
    </source>
</evidence>
<dbReference type="Proteomes" id="UP000053300">
    <property type="component" value="Unassembled WGS sequence"/>
</dbReference>
<evidence type="ECO:0008006" key="8">
    <source>
        <dbReference type="Google" id="ProtNLM"/>
    </source>
</evidence>
<sequence length="240" mass="25366">MMAWGDVLAQLSSTHLPWLVLTMLVYLATMALYRRSHCHPLLIPVFPAVVIIVCILLATDTPYATYKQGVEWLNILIGPATVALAIPLYTQRARIRALWRPISVALLVGCVVALFSAMGIAWALGGSWETIISLAPKSATIPIALPMSERFGGLPSLAAVAVAVTGISGCMLAPLLMRLVRSKDPAVEGFAQGLTAHAIGTARSIQINPTAGAFAALAMGLNGVLTAVLMPLCVALFQKL</sequence>
<protein>
    <recommendedName>
        <fullName evidence="8">LrgB family protein</fullName>
    </recommendedName>
</protein>
<dbReference type="RefSeq" id="WP_058880367.1">
    <property type="nucleotide sequence ID" value="NZ_DBEWWV010000060.1"/>
</dbReference>
<proteinExistence type="predicted"/>